<dbReference type="GO" id="GO:0003973">
    <property type="term" value="F:(S)-2-hydroxy-acid oxidase activity"/>
    <property type="evidence" value="ECO:0007669"/>
    <property type="project" value="UniProtKB-EC"/>
</dbReference>
<name>A0AAV4UCV1_9ARAC</name>
<evidence type="ECO:0000313" key="11">
    <source>
        <dbReference type="Proteomes" id="UP001054837"/>
    </source>
</evidence>
<dbReference type="PANTHER" id="PTHR10578">
    <property type="entry name" value="S -2-HYDROXY-ACID OXIDASE-RELATED"/>
    <property type="match status" value="1"/>
</dbReference>
<dbReference type="PANTHER" id="PTHR10578:SF149">
    <property type="entry name" value="2-HYDROXYACID OXIDASE 2"/>
    <property type="match status" value="1"/>
</dbReference>
<dbReference type="InterPro" id="IPR013785">
    <property type="entry name" value="Aldolase_TIM"/>
</dbReference>
<dbReference type="CDD" id="cd02809">
    <property type="entry name" value="alpha_hydroxyacid_oxid_FMN"/>
    <property type="match status" value="1"/>
</dbReference>
<dbReference type="PIRSF" id="PIRSF000138">
    <property type="entry name" value="Al-hdrx_acd_dh"/>
    <property type="match status" value="1"/>
</dbReference>
<comment type="similarity">
    <text evidence="4">Belongs to the FMN-dependent alpha-hydroxy acid dehydrogenase family.</text>
</comment>
<dbReference type="EC" id="1.1.3.15" evidence="2"/>
<comment type="cofactor">
    <cofactor evidence="1">
        <name>FMN</name>
        <dbReference type="ChEBI" id="CHEBI:58210"/>
    </cofactor>
</comment>
<feature type="binding site" evidence="8">
    <location>
        <position position="108"/>
    </location>
    <ligand>
        <name>FMN</name>
        <dbReference type="ChEBI" id="CHEBI:58210"/>
    </ligand>
</feature>
<evidence type="ECO:0000256" key="8">
    <source>
        <dbReference type="PIRSR" id="PIRSR000138-2"/>
    </source>
</evidence>
<gene>
    <name evidence="10" type="primary">HAO1</name>
    <name evidence="10" type="ORF">CDAR_482</name>
</gene>
<evidence type="ECO:0000313" key="10">
    <source>
        <dbReference type="EMBL" id="GIY55395.1"/>
    </source>
</evidence>
<evidence type="ECO:0000256" key="4">
    <source>
        <dbReference type="ARBA" id="ARBA00024042"/>
    </source>
</evidence>
<feature type="binding site" evidence="8">
    <location>
        <position position="159"/>
    </location>
    <ligand>
        <name>FMN</name>
        <dbReference type="ChEBI" id="CHEBI:58210"/>
    </ligand>
</feature>
<dbReference type="PROSITE" id="PS00557">
    <property type="entry name" value="FMN_HYDROXY_ACID_DH_1"/>
    <property type="match status" value="1"/>
</dbReference>
<dbReference type="InterPro" id="IPR000262">
    <property type="entry name" value="FMN-dep_DH"/>
</dbReference>
<dbReference type="GO" id="GO:0010181">
    <property type="term" value="F:FMN binding"/>
    <property type="evidence" value="ECO:0007669"/>
    <property type="project" value="InterPro"/>
</dbReference>
<keyword evidence="3" id="KW-0560">Oxidoreductase</keyword>
<feature type="domain" description="FMN hydroxy acid dehydrogenase" evidence="9">
    <location>
        <begin position="1"/>
        <end position="360"/>
    </location>
</feature>
<feature type="active site" description="Proton acceptor" evidence="7">
    <location>
        <position position="254"/>
    </location>
</feature>
<dbReference type="Pfam" id="PF01070">
    <property type="entry name" value="FMN_dh"/>
    <property type="match status" value="1"/>
</dbReference>
<feature type="binding site" evidence="8">
    <location>
        <begin position="77"/>
        <end position="79"/>
    </location>
    <ligand>
        <name>FMN</name>
        <dbReference type="ChEBI" id="CHEBI:58210"/>
    </ligand>
</feature>
<evidence type="ECO:0000256" key="7">
    <source>
        <dbReference type="PIRSR" id="PIRSR000138-1"/>
    </source>
</evidence>
<evidence type="ECO:0000256" key="6">
    <source>
        <dbReference type="ARBA" id="ARBA00029327"/>
    </source>
</evidence>
<dbReference type="EMBL" id="BPLQ01011078">
    <property type="protein sequence ID" value="GIY55395.1"/>
    <property type="molecule type" value="Genomic_DNA"/>
</dbReference>
<feature type="binding site" evidence="8">
    <location>
        <position position="257"/>
    </location>
    <ligand>
        <name>glyoxylate</name>
        <dbReference type="ChEBI" id="CHEBI:36655"/>
    </ligand>
</feature>
<dbReference type="FunFam" id="3.20.20.70:FF:000056">
    <property type="entry name" value="hydroxyacid oxidase 2"/>
    <property type="match status" value="1"/>
</dbReference>
<dbReference type="InterPro" id="IPR037396">
    <property type="entry name" value="FMN_HAD"/>
</dbReference>
<comment type="catalytic activity">
    <reaction evidence="6">
        <text>2-hydroxyoctanoate + O2 = 2-oxooctanoate + H2O2</text>
        <dbReference type="Rhea" id="RHEA:67940"/>
        <dbReference type="ChEBI" id="CHEBI:15379"/>
        <dbReference type="ChEBI" id="CHEBI:16240"/>
        <dbReference type="ChEBI" id="CHEBI:133514"/>
        <dbReference type="ChEBI" id="CHEBI:176689"/>
    </reaction>
    <physiologicalReaction direction="left-to-right" evidence="6">
        <dbReference type="Rhea" id="RHEA:67941"/>
    </physiologicalReaction>
</comment>
<dbReference type="InterPro" id="IPR012133">
    <property type="entry name" value="Alpha-hydoxy_acid_DH_FMN"/>
</dbReference>
<keyword evidence="8" id="KW-0285">Flavoprotein</keyword>
<evidence type="ECO:0000256" key="5">
    <source>
        <dbReference type="ARBA" id="ARBA00029325"/>
    </source>
</evidence>
<dbReference type="Proteomes" id="UP001054837">
    <property type="component" value="Unassembled WGS sequence"/>
</dbReference>
<comment type="catalytic activity">
    <reaction evidence="5">
        <text>a (2S)-2-hydroxycarboxylate + O2 = a 2-oxocarboxylate + H2O2</text>
        <dbReference type="Rhea" id="RHEA:16789"/>
        <dbReference type="ChEBI" id="CHEBI:15379"/>
        <dbReference type="ChEBI" id="CHEBI:16240"/>
        <dbReference type="ChEBI" id="CHEBI:35179"/>
        <dbReference type="ChEBI" id="CHEBI:58123"/>
        <dbReference type="EC" id="1.1.3.15"/>
    </reaction>
    <physiologicalReaction direction="left-to-right" evidence="5">
        <dbReference type="Rhea" id="RHEA:16790"/>
    </physiologicalReaction>
</comment>
<proteinExistence type="inferred from homology"/>
<keyword evidence="8" id="KW-0288">FMN</keyword>
<dbReference type="InterPro" id="IPR008259">
    <property type="entry name" value="FMN_hydac_DH_AS"/>
</dbReference>
<keyword evidence="11" id="KW-1185">Reference proteome</keyword>
<feature type="binding site" evidence="8">
    <location>
        <begin position="286"/>
        <end position="290"/>
    </location>
    <ligand>
        <name>FMN</name>
        <dbReference type="ChEBI" id="CHEBI:58210"/>
    </ligand>
</feature>
<feature type="binding site" evidence="8">
    <location>
        <begin position="309"/>
        <end position="310"/>
    </location>
    <ligand>
        <name>FMN</name>
        <dbReference type="ChEBI" id="CHEBI:58210"/>
    </ligand>
</feature>
<comment type="caution">
    <text evidence="10">The sequence shown here is derived from an EMBL/GenBank/DDBJ whole genome shotgun (WGS) entry which is preliminary data.</text>
</comment>
<dbReference type="Gene3D" id="3.20.20.70">
    <property type="entry name" value="Aldolase class I"/>
    <property type="match status" value="1"/>
</dbReference>
<dbReference type="GO" id="GO:0005777">
    <property type="term" value="C:peroxisome"/>
    <property type="evidence" value="ECO:0007669"/>
    <property type="project" value="UniProtKB-ARBA"/>
</dbReference>
<evidence type="ECO:0000259" key="9">
    <source>
        <dbReference type="PROSITE" id="PS51349"/>
    </source>
</evidence>
<evidence type="ECO:0000256" key="2">
    <source>
        <dbReference type="ARBA" id="ARBA00013087"/>
    </source>
</evidence>
<feature type="binding site" evidence="8">
    <location>
        <position position="133"/>
    </location>
    <ligand>
        <name>glyoxylate</name>
        <dbReference type="ChEBI" id="CHEBI:36655"/>
    </ligand>
</feature>
<organism evidence="10 11">
    <name type="scientific">Caerostris darwini</name>
    <dbReference type="NCBI Taxonomy" id="1538125"/>
    <lineage>
        <taxon>Eukaryota</taxon>
        <taxon>Metazoa</taxon>
        <taxon>Ecdysozoa</taxon>
        <taxon>Arthropoda</taxon>
        <taxon>Chelicerata</taxon>
        <taxon>Arachnida</taxon>
        <taxon>Araneae</taxon>
        <taxon>Araneomorphae</taxon>
        <taxon>Entelegynae</taxon>
        <taxon>Araneoidea</taxon>
        <taxon>Araneidae</taxon>
        <taxon>Caerostris</taxon>
    </lineage>
</organism>
<dbReference type="SUPFAM" id="SSF51395">
    <property type="entry name" value="FMN-linked oxidoreductases"/>
    <property type="match status" value="1"/>
</dbReference>
<feature type="binding site" evidence="8">
    <location>
        <position position="230"/>
    </location>
    <ligand>
        <name>FMN</name>
        <dbReference type="ChEBI" id="CHEBI:58210"/>
    </ligand>
</feature>
<dbReference type="AlphaFoldDB" id="A0AAV4UCV1"/>
<feature type="binding site" evidence="8">
    <location>
        <position position="254"/>
    </location>
    <ligand>
        <name>glyoxylate</name>
        <dbReference type="ChEBI" id="CHEBI:36655"/>
    </ligand>
</feature>
<dbReference type="PROSITE" id="PS51349">
    <property type="entry name" value="FMN_HYDROXY_ACID_DH_2"/>
    <property type="match status" value="1"/>
</dbReference>
<protein>
    <recommendedName>
        <fullName evidence="2">(S)-2-hydroxy-acid oxidase</fullName>
        <ecNumber evidence="2">1.1.3.15</ecNumber>
    </recommendedName>
</protein>
<reference evidence="10 11" key="1">
    <citation type="submission" date="2021-06" db="EMBL/GenBank/DDBJ databases">
        <title>Caerostris darwini draft genome.</title>
        <authorList>
            <person name="Kono N."/>
            <person name="Arakawa K."/>
        </authorList>
    </citation>
    <scope>NUCLEOTIDE SEQUENCE [LARGE SCALE GENOMIC DNA]</scope>
</reference>
<feature type="binding site" evidence="8">
    <location>
        <position position="131"/>
    </location>
    <ligand>
        <name>FMN</name>
        <dbReference type="ChEBI" id="CHEBI:58210"/>
    </ligand>
</feature>
<evidence type="ECO:0000256" key="3">
    <source>
        <dbReference type="ARBA" id="ARBA00023002"/>
    </source>
</evidence>
<evidence type="ECO:0000256" key="1">
    <source>
        <dbReference type="ARBA" id="ARBA00001917"/>
    </source>
</evidence>
<sequence>MKILCLKDFEEYAKKNLDSKAWAFYSQGAEREITLKENLDCFTRYTLIPRMLRNTSKTDLTATVLGERVSMPIGISPMAHQRLAHPDGEIAASRGKAASEAGIIYTLSTLSNTSIQDVSTHRPNDTPLFMQLYVFKDRACTRRIIERAESCGYKALVLTVDRPVIGLQLRIGTVHFVPPPHLSAPNIDYALNKNTVSGEYTYKHALLEDRLTWKDVAWIKSLTKLPLVLKGILTVEDAQEAVKHGASAVWISNHGGRQLDGVHTAMDVLPEIASALTGTGCEVFVDGGVRWGTDVLKALALGANAVFVGRPILYALNHSGQDGVSSALEILRNELDKAMHLAGCNSIREIGPHSVQKRQLAKI</sequence>
<accession>A0AAV4UCV1</accession>
<feature type="binding site" evidence="8">
    <location>
        <position position="252"/>
    </location>
    <ligand>
        <name>FMN</name>
        <dbReference type="ChEBI" id="CHEBI:58210"/>
    </ligand>
</feature>